<dbReference type="WBParaSite" id="jg5620">
    <property type="protein sequence ID" value="jg5620"/>
    <property type="gene ID" value="jg5620"/>
</dbReference>
<organism evidence="1 2">
    <name type="scientific">Ditylenchus dipsaci</name>
    <dbReference type="NCBI Taxonomy" id="166011"/>
    <lineage>
        <taxon>Eukaryota</taxon>
        <taxon>Metazoa</taxon>
        <taxon>Ecdysozoa</taxon>
        <taxon>Nematoda</taxon>
        <taxon>Chromadorea</taxon>
        <taxon>Rhabditida</taxon>
        <taxon>Tylenchina</taxon>
        <taxon>Tylenchomorpha</taxon>
        <taxon>Sphaerularioidea</taxon>
        <taxon>Anguinidae</taxon>
        <taxon>Anguininae</taxon>
        <taxon>Ditylenchus</taxon>
    </lineage>
</organism>
<dbReference type="Gene3D" id="3.40.525.10">
    <property type="entry name" value="CRAL-TRIO lipid binding domain"/>
    <property type="match status" value="1"/>
</dbReference>
<dbReference type="Proteomes" id="UP000887574">
    <property type="component" value="Unplaced"/>
</dbReference>
<protein>
    <submittedName>
        <fullName evidence="2">CRAL-TRIO domain-containing protein</fullName>
    </submittedName>
</protein>
<dbReference type="PANTHER" id="PTHR47159:SF6">
    <property type="entry name" value="CRAL-TRIO DOMAIN-CONTAINING PROTEIN"/>
    <property type="match status" value="1"/>
</dbReference>
<dbReference type="PANTHER" id="PTHR47159">
    <property type="entry name" value="PROTEIN CBG07705-RELATED"/>
    <property type="match status" value="1"/>
</dbReference>
<dbReference type="InterPro" id="IPR036865">
    <property type="entry name" value="CRAL-TRIO_dom_sf"/>
</dbReference>
<accession>A0A915EFT9</accession>
<dbReference type="AlphaFoldDB" id="A0A915EFT9"/>
<sequence length="358" mass="41722">MEQQALRHDLRKRLGNYLPSELDSDFTLDRWLENYNNRLDECVDKFREYLINRKVLGYDQPESLDQFYSRQDVIDFHNMFSLSKLDSHWVNDLDNGIVFVETGVAEPSKVVKALRVAEYANIFFGYCEYFQKMVMEQEKKSGKRSFGICIFDMKLMNFIEYINPMAAINRMFQARVNIWMEYYGELLKHLLSVLLPTRLLGRFTFAHKQPEDIESIISRKAIPSAYGGQKVFDDANILDNGCYLQKQITKNEYLAEGLVWHKLSSVCYEDHVIKVGSSYCREMDAKKSKSGAIGLLPDWETVCAIGRWKIISAGVLKKVSYLFAKMRKWTERDFGAAPIDEESNLARRYCNQSRAAER</sequence>
<evidence type="ECO:0000313" key="1">
    <source>
        <dbReference type="Proteomes" id="UP000887574"/>
    </source>
</evidence>
<dbReference type="SUPFAM" id="SSF52087">
    <property type="entry name" value="CRAL/TRIO domain"/>
    <property type="match status" value="1"/>
</dbReference>
<proteinExistence type="predicted"/>
<dbReference type="InterPro" id="IPR053302">
    <property type="entry name" value="CRAL-TRIO_domain"/>
</dbReference>
<keyword evidence="1" id="KW-1185">Reference proteome</keyword>
<name>A0A915EFT9_9BILA</name>
<evidence type="ECO:0000313" key="2">
    <source>
        <dbReference type="WBParaSite" id="jg5620"/>
    </source>
</evidence>
<reference evidence="2" key="1">
    <citation type="submission" date="2022-11" db="UniProtKB">
        <authorList>
            <consortium name="WormBaseParasite"/>
        </authorList>
    </citation>
    <scope>IDENTIFICATION</scope>
</reference>